<dbReference type="SUPFAM" id="SSF53335">
    <property type="entry name" value="S-adenosyl-L-methionine-dependent methyltransferases"/>
    <property type="match status" value="1"/>
</dbReference>
<evidence type="ECO:0000313" key="2">
    <source>
        <dbReference type="Proteomes" id="UP000177230"/>
    </source>
</evidence>
<gene>
    <name evidence="1" type="ORF">A2024_08115</name>
</gene>
<evidence type="ECO:0008006" key="3">
    <source>
        <dbReference type="Google" id="ProtNLM"/>
    </source>
</evidence>
<dbReference type="Pfam" id="PF13578">
    <property type="entry name" value="Methyltransf_24"/>
    <property type="match status" value="1"/>
</dbReference>
<evidence type="ECO:0000313" key="1">
    <source>
        <dbReference type="EMBL" id="OGF08134.1"/>
    </source>
</evidence>
<dbReference type="EMBL" id="MFFM01000048">
    <property type="protein sequence ID" value="OGF08134.1"/>
    <property type="molecule type" value="Genomic_DNA"/>
</dbReference>
<dbReference type="AlphaFoldDB" id="A0A1F5R0Y3"/>
<dbReference type="Proteomes" id="UP000177230">
    <property type="component" value="Unassembled WGS sequence"/>
</dbReference>
<proteinExistence type="predicted"/>
<comment type="caution">
    <text evidence="1">The sequence shown here is derived from an EMBL/GenBank/DDBJ whole genome shotgun (WGS) entry which is preliminary data.</text>
</comment>
<dbReference type="Gene3D" id="3.40.50.150">
    <property type="entry name" value="Vaccinia Virus protein VP39"/>
    <property type="match status" value="1"/>
</dbReference>
<reference evidence="1 2" key="1">
    <citation type="journal article" date="2016" name="Nat. Commun.">
        <title>Thousands of microbial genomes shed light on interconnected biogeochemical processes in an aquifer system.</title>
        <authorList>
            <person name="Anantharaman K."/>
            <person name="Brown C.T."/>
            <person name="Hug L.A."/>
            <person name="Sharon I."/>
            <person name="Castelle C.J."/>
            <person name="Probst A.J."/>
            <person name="Thomas B.C."/>
            <person name="Singh A."/>
            <person name="Wilkins M.J."/>
            <person name="Karaoz U."/>
            <person name="Brodie E.L."/>
            <person name="Williams K.H."/>
            <person name="Hubbard S.S."/>
            <person name="Banfield J.F."/>
        </authorList>
    </citation>
    <scope>NUCLEOTIDE SEQUENCE [LARGE SCALE GENOMIC DNA]</scope>
</reference>
<sequence>MKLKQYAETVYTIIRNLILGGNVISLSLLNKPRSMIGYVSEILFLFRTLNPKSGIRQSNVLKVFPFDSTESITLGNLKSSTWFFASASYLTDLISLCMICRSIKPKTIFEIGTFNGYTALHMALNTPADAVIHTLDLPTNEEIKPKLNTTITDDEHIVLLGKTQKYCFEKSVVASKIHCLYGDSANYDYSSYFNKVDLFFIDGAHSYEYVRSDTLNAINCCHPGSVIVWHDYGRSGLNGVSKWLLEFSGQGYEVISIPGGSLAFTIIK</sequence>
<organism evidence="1 2">
    <name type="scientific">Candidatus Edwardsbacteria bacterium GWF2_54_11</name>
    <dbReference type="NCBI Taxonomy" id="1817851"/>
    <lineage>
        <taxon>Bacteria</taxon>
        <taxon>Candidatus Edwardsiibacteriota</taxon>
    </lineage>
</organism>
<accession>A0A1F5R0Y3</accession>
<dbReference type="InterPro" id="IPR029063">
    <property type="entry name" value="SAM-dependent_MTases_sf"/>
</dbReference>
<name>A0A1F5R0Y3_9BACT</name>
<protein>
    <recommendedName>
        <fullName evidence="3">Methyltransferase</fullName>
    </recommendedName>
</protein>